<comment type="caution">
    <text evidence="2">The sequence shown here is derived from an EMBL/GenBank/DDBJ whole genome shotgun (WGS) entry which is preliminary data.</text>
</comment>
<organism evidence="2 3">
    <name type="scientific">Streptomyces antnestii</name>
    <dbReference type="NCBI Taxonomy" id="2494256"/>
    <lineage>
        <taxon>Bacteria</taxon>
        <taxon>Bacillati</taxon>
        <taxon>Actinomycetota</taxon>
        <taxon>Actinomycetes</taxon>
        <taxon>Kitasatosporales</taxon>
        <taxon>Streptomycetaceae</taxon>
        <taxon>Streptomyces</taxon>
    </lineage>
</organism>
<sequence length="60" mass="6854">MALFGNPRTAHSSMSTPEGECPQCWRHAYDRAIHRRLGPREDCPQCVDHMVNGCPGFNRR</sequence>
<name>A0A437PY92_9ACTN</name>
<reference evidence="2 3" key="1">
    <citation type="submission" date="2019-01" db="EMBL/GenBank/DDBJ databases">
        <title>Genome sequences of Streptomyces and Rhizobium isolates collected from root and soil.</title>
        <authorList>
            <person name="Chhettri S."/>
            <person name="Sevigny J.L."/>
            <person name="Sen A."/>
            <person name="Ennis N."/>
            <person name="Tisa L."/>
        </authorList>
    </citation>
    <scope>NUCLEOTIDE SEQUENCE [LARGE SCALE GENOMIC DNA]</scope>
    <source>
        <strain evidence="2 3">San01</strain>
    </source>
</reference>
<proteinExistence type="predicted"/>
<feature type="region of interest" description="Disordered" evidence="1">
    <location>
        <begin position="1"/>
        <end position="20"/>
    </location>
</feature>
<dbReference type="EMBL" id="RZYA01000003">
    <property type="protein sequence ID" value="RVU27193.1"/>
    <property type="molecule type" value="Genomic_DNA"/>
</dbReference>
<dbReference type="RefSeq" id="WP_127827456.1">
    <property type="nucleotide sequence ID" value="NZ_RZYA01000003.1"/>
</dbReference>
<gene>
    <name evidence="2" type="ORF">EOT10_08430</name>
</gene>
<evidence type="ECO:0000313" key="2">
    <source>
        <dbReference type="EMBL" id="RVU27193.1"/>
    </source>
</evidence>
<dbReference type="AlphaFoldDB" id="A0A437PY92"/>
<protein>
    <submittedName>
        <fullName evidence="2">PRL2-8</fullName>
    </submittedName>
</protein>
<evidence type="ECO:0000313" key="3">
    <source>
        <dbReference type="Proteomes" id="UP000283128"/>
    </source>
</evidence>
<evidence type="ECO:0000256" key="1">
    <source>
        <dbReference type="SAM" id="MobiDB-lite"/>
    </source>
</evidence>
<dbReference type="OrthoDB" id="4274206at2"/>
<accession>A0A437PY92</accession>
<keyword evidence="3" id="KW-1185">Reference proteome</keyword>
<dbReference type="Proteomes" id="UP000283128">
    <property type="component" value="Unassembled WGS sequence"/>
</dbReference>